<dbReference type="STRING" id="1297569.MESS2_900003"/>
<gene>
    <name evidence="2" type="ORF">MESS2_900003</name>
</gene>
<dbReference type="eggNOG" id="ENOG503135P">
    <property type="taxonomic scope" value="Bacteria"/>
</dbReference>
<name>M5EYT5_9HYPH</name>
<dbReference type="EMBL" id="CAUM01000162">
    <property type="protein sequence ID" value="CCV09213.1"/>
    <property type="molecule type" value="Genomic_DNA"/>
</dbReference>
<keyword evidence="3" id="KW-1185">Reference proteome</keyword>
<dbReference type="AlphaFoldDB" id="M5EYT5"/>
<dbReference type="Proteomes" id="UP000012062">
    <property type="component" value="Unassembled WGS sequence"/>
</dbReference>
<reference evidence="2 3" key="1">
    <citation type="submission" date="2013-02" db="EMBL/GenBank/DDBJ databases">
        <authorList>
            <person name="Genoscope - CEA"/>
        </authorList>
    </citation>
    <scope>NUCLEOTIDE SEQUENCE [LARGE SCALE GENOMIC DNA]</scope>
    <source>
        <strain evidence="2 3">STM 2683</strain>
    </source>
</reference>
<dbReference type="AntiFam" id="ANF00165">
    <property type="entry name" value="Shadow ORF (opposite Transposase_Mut domain)"/>
</dbReference>
<evidence type="ECO:0000313" key="2">
    <source>
        <dbReference type="EMBL" id="CCV09213.1"/>
    </source>
</evidence>
<proteinExistence type="predicted"/>
<organism evidence="2 3">
    <name type="scientific">Mesorhizobium metallidurans STM 2683</name>
    <dbReference type="NCBI Taxonomy" id="1297569"/>
    <lineage>
        <taxon>Bacteria</taxon>
        <taxon>Pseudomonadati</taxon>
        <taxon>Pseudomonadota</taxon>
        <taxon>Alphaproteobacteria</taxon>
        <taxon>Hyphomicrobiales</taxon>
        <taxon>Phyllobacteriaceae</taxon>
        <taxon>Mesorhizobium</taxon>
    </lineage>
</organism>
<feature type="region of interest" description="Disordered" evidence="1">
    <location>
        <begin position="1"/>
        <end position="42"/>
    </location>
</feature>
<evidence type="ECO:0000313" key="3">
    <source>
        <dbReference type="Proteomes" id="UP000012062"/>
    </source>
</evidence>
<comment type="caution">
    <text evidence="2">The sequence shown here is derived from an EMBL/GenBank/DDBJ whole genome shotgun (WGS) entry which is preliminary data.</text>
</comment>
<accession>M5EYT5</accession>
<evidence type="ECO:0000256" key="1">
    <source>
        <dbReference type="SAM" id="MobiDB-lite"/>
    </source>
</evidence>
<protein>
    <submittedName>
        <fullName evidence="2">Uncharacterized protein</fullName>
    </submittedName>
</protein>
<sequence>MTVTARGGQSEVSSGRGDSRQSAELADGEMQEQTSPHTSVADGIRRCALREGRAQRATAGQAEERIIAHLADGFQRHLSGALHGAFVVLFEQDRANQADDDVIIWEDADDLGAPLDLAVEALDRVGRVQLGAVLLEESHVDQHVGLGVVHDCRQLRHPRPDLEHVLFNPVHILQL</sequence>